<evidence type="ECO:0000313" key="2">
    <source>
        <dbReference type="WBParaSite" id="ACRNAN_Path_291.g1100.t1"/>
    </source>
</evidence>
<proteinExistence type="predicted"/>
<protein>
    <submittedName>
        <fullName evidence="2">F-box domain-containing protein</fullName>
    </submittedName>
</protein>
<name>A0A914C5X4_9BILA</name>
<sequence>MLILKPRKVIDLISDDVVLDVLKFLPGEDLNQAKNFSLRWNSLIKNNISQLARRMFYGRVDINEDGEIDTFF</sequence>
<evidence type="ECO:0000313" key="1">
    <source>
        <dbReference type="Proteomes" id="UP000887540"/>
    </source>
</evidence>
<dbReference type="Gene3D" id="1.20.1280.50">
    <property type="match status" value="1"/>
</dbReference>
<reference evidence="2" key="1">
    <citation type="submission" date="2022-11" db="UniProtKB">
        <authorList>
            <consortium name="WormBaseParasite"/>
        </authorList>
    </citation>
    <scope>IDENTIFICATION</scope>
</reference>
<organism evidence="1 2">
    <name type="scientific">Acrobeloides nanus</name>
    <dbReference type="NCBI Taxonomy" id="290746"/>
    <lineage>
        <taxon>Eukaryota</taxon>
        <taxon>Metazoa</taxon>
        <taxon>Ecdysozoa</taxon>
        <taxon>Nematoda</taxon>
        <taxon>Chromadorea</taxon>
        <taxon>Rhabditida</taxon>
        <taxon>Tylenchina</taxon>
        <taxon>Cephalobomorpha</taxon>
        <taxon>Cephaloboidea</taxon>
        <taxon>Cephalobidae</taxon>
        <taxon>Acrobeloides</taxon>
    </lineage>
</organism>
<accession>A0A914C5X4</accession>
<dbReference type="AlphaFoldDB" id="A0A914C5X4"/>
<dbReference type="SUPFAM" id="SSF81383">
    <property type="entry name" value="F-box domain"/>
    <property type="match status" value="1"/>
</dbReference>
<dbReference type="WBParaSite" id="ACRNAN_Path_291.g1100.t1">
    <property type="protein sequence ID" value="ACRNAN_Path_291.g1100.t1"/>
    <property type="gene ID" value="ACRNAN_Path_291.g1100"/>
</dbReference>
<keyword evidence="1" id="KW-1185">Reference proteome</keyword>
<dbReference type="Proteomes" id="UP000887540">
    <property type="component" value="Unplaced"/>
</dbReference>
<dbReference type="InterPro" id="IPR036047">
    <property type="entry name" value="F-box-like_dom_sf"/>
</dbReference>